<dbReference type="EMBL" id="MGEH01000002">
    <property type="protein sequence ID" value="OGL79747.1"/>
    <property type="molecule type" value="Genomic_DNA"/>
</dbReference>
<dbReference type="AlphaFoldDB" id="A0A1F7UPX6"/>
<comment type="caution">
    <text evidence="2">The sequence shown here is derived from an EMBL/GenBank/DDBJ whole genome shotgun (WGS) entry which is preliminary data.</text>
</comment>
<proteinExistence type="predicted"/>
<organism evidence="2 3">
    <name type="scientific">Candidatus Uhrbacteria bacterium RIFCSPHIGHO2_12_FULL_60_25</name>
    <dbReference type="NCBI Taxonomy" id="1802399"/>
    <lineage>
        <taxon>Bacteria</taxon>
        <taxon>Candidatus Uhriibacteriota</taxon>
    </lineage>
</organism>
<dbReference type="PANTHER" id="PTHR34475">
    <property type="match status" value="1"/>
</dbReference>
<accession>A0A1F7UPX6</accession>
<feature type="transmembrane region" description="Helical" evidence="1">
    <location>
        <begin position="117"/>
        <end position="136"/>
    </location>
</feature>
<evidence type="ECO:0000313" key="2">
    <source>
        <dbReference type="EMBL" id="OGL79747.1"/>
    </source>
</evidence>
<dbReference type="InterPro" id="IPR050400">
    <property type="entry name" value="Bact_Cytoskel_RodZ"/>
</dbReference>
<dbReference type="InterPro" id="IPR010982">
    <property type="entry name" value="Lambda_DNA-bd_dom_sf"/>
</dbReference>
<keyword evidence="1" id="KW-0472">Membrane</keyword>
<evidence type="ECO:0008006" key="4">
    <source>
        <dbReference type="Google" id="ProtNLM"/>
    </source>
</evidence>
<protein>
    <recommendedName>
        <fullName evidence="4">HTH cro/C1-type domain-containing protein</fullName>
    </recommendedName>
</protein>
<keyword evidence="1" id="KW-1133">Transmembrane helix</keyword>
<gene>
    <name evidence="2" type="ORF">A3E39_01820</name>
</gene>
<evidence type="ECO:0000313" key="3">
    <source>
        <dbReference type="Proteomes" id="UP000176603"/>
    </source>
</evidence>
<dbReference type="Proteomes" id="UP000176603">
    <property type="component" value="Unassembled WGS sequence"/>
</dbReference>
<evidence type="ECO:0000256" key="1">
    <source>
        <dbReference type="SAM" id="Phobius"/>
    </source>
</evidence>
<reference evidence="2 3" key="1">
    <citation type="journal article" date="2016" name="Nat. Commun.">
        <title>Thousands of microbial genomes shed light on interconnected biogeochemical processes in an aquifer system.</title>
        <authorList>
            <person name="Anantharaman K."/>
            <person name="Brown C.T."/>
            <person name="Hug L.A."/>
            <person name="Sharon I."/>
            <person name="Castelle C.J."/>
            <person name="Probst A.J."/>
            <person name="Thomas B.C."/>
            <person name="Singh A."/>
            <person name="Wilkins M.J."/>
            <person name="Karaoz U."/>
            <person name="Brodie E.L."/>
            <person name="Williams K.H."/>
            <person name="Hubbard S.S."/>
            <person name="Banfield J.F."/>
        </authorList>
    </citation>
    <scope>NUCLEOTIDE SEQUENCE [LARGE SCALE GENOMIC DNA]</scope>
</reference>
<dbReference type="GO" id="GO:0003677">
    <property type="term" value="F:DNA binding"/>
    <property type="evidence" value="ECO:0007669"/>
    <property type="project" value="InterPro"/>
</dbReference>
<sequence length="241" mass="27012">MTFLHKRVGTGPATFGTDLRDLRELHNLTIEQVARETKIRDTVLRALEEDRLSDIDDPAFIVRHLTTYVRHLGGYEPYFLARFRAKLEELHATRKTSDLLPRTRGVRSLDLMVGPHLLGVLGVVLLAVGLGGYVWWQAEAVNAPPLLVVESPLDGERLLHPIVLVRGRTIPEAYVRVNGRDAAVDGNGAFELTLDVRRGTMIVSIVARRRRGSETVIERRVVYDRPLPETELIDLSATGTQ</sequence>
<keyword evidence="1" id="KW-0812">Transmembrane</keyword>
<name>A0A1F7UPX6_9BACT</name>
<dbReference type="Gene3D" id="1.10.260.40">
    <property type="entry name" value="lambda repressor-like DNA-binding domains"/>
    <property type="match status" value="1"/>
</dbReference>
<dbReference type="Gene3D" id="2.60.40.10">
    <property type="entry name" value="Immunoglobulins"/>
    <property type="match status" value="1"/>
</dbReference>
<dbReference type="STRING" id="1802399.A3E39_01820"/>
<dbReference type="PANTHER" id="PTHR34475:SF1">
    <property type="entry name" value="CYTOSKELETON PROTEIN RODZ"/>
    <property type="match status" value="1"/>
</dbReference>
<dbReference type="InterPro" id="IPR013783">
    <property type="entry name" value="Ig-like_fold"/>
</dbReference>
<dbReference type="Pfam" id="PF13413">
    <property type="entry name" value="HTH_25"/>
    <property type="match status" value="1"/>
</dbReference>